<evidence type="ECO:0000256" key="6">
    <source>
        <dbReference type="ARBA" id="ARBA00022777"/>
    </source>
</evidence>
<keyword evidence="9" id="KW-0812">Transmembrane</keyword>
<dbReference type="EC" id="2.7.13.3" evidence="2"/>
<evidence type="ECO:0000313" key="11">
    <source>
        <dbReference type="EMBL" id="WPK11680.1"/>
    </source>
</evidence>
<dbReference type="GO" id="GO:0016301">
    <property type="term" value="F:kinase activity"/>
    <property type="evidence" value="ECO:0007669"/>
    <property type="project" value="UniProtKB-KW"/>
</dbReference>
<protein>
    <recommendedName>
        <fullName evidence="2">histidine kinase</fullName>
        <ecNumber evidence="2">2.7.13.3</ecNumber>
    </recommendedName>
</protein>
<feature type="transmembrane region" description="Helical" evidence="9">
    <location>
        <begin position="6"/>
        <end position="21"/>
    </location>
</feature>
<organism evidence="11 12">
    <name type="scientific">Lysinibacillus louembei</name>
    <dbReference type="NCBI Taxonomy" id="1470088"/>
    <lineage>
        <taxon>Bacteria</taxon>
        <taxon>Bacillati</taxon>
        <taxon>Bacillota</taxon>
        <taxon>Bacilli</taxon>
        <taxon>Bacillales</taxon>
        <taxon>Bacillaceae</taxon>
        <taxon>Lysinibacillus</taxon>
    </lineage>
</organism>
<dbReference type="InterPro" id="IPR011712">
    <property type="entry name" value="Sig_transdc_His_kin_sub3_dim/P"/>
</dbReference>
<reference evidence="11 12" key="1">
    <citation type="submission" date="2023-09" db="EMBL/GenBank/DDBJ databases">
        <authorList>
            <person name="Page C.A."/>
            <person name="Perez-Diaz I.M."/>
        </authorList>
    </citation>
    <scope>NUCLEOTIDE SEQUENCE [LARGE SCALE GENOMIC DNA]</scope>
    <source>
        <strain evidence="11 12">Ll15</strain>
    </source>
</reference>
<evidence type="ECO:0000256" key="2">
    <source>
        <dbReference type="ARBA" id="ARBA00012438"/>
    </source>
</evidence>
<keyword evidence="8" id="KW-0902">Two-component regulatory system</keyword>
<evidence type="ECO:0000256" key="3">
    <source>
        <dbReference type="ARBA" id="ARBA00022553"/>
    </source>
</evidence>
<gene>
    <name evidence="11" type="ORF">R6U77_17585</name>
</gene>
<dbReference type="Proteomes" id="UP001322664">
    <property type="component" value="Chromosome"/>
</dbReference>
<dbReference type="Pfam" id="PF07730">
    <property type="entry name" value="HisKA_3"/>
    <property type="match status" value="1"/>
</dbReference>
<keyword evidence="7" id="KW-0067">ATP-binding</keyword>
<dbReference type="PANTHER" id="PTHR24421:SF10">
    <property type="entry name" value="NITRATE_NITRITE SENSOR PROTEIN NARQ"/>
    <property type="match status" value="1"/>
</dbReference>
<evidence type="ECO:0000256" key="8">
    <source>
        <dbReference type="ARBA" id="ARBA00023012"/>
    </source>
</evidence>
<keyword evidence="9" id="KW-1133">Transmembrane helix</keyword>
<evidence type="ECO:0000256" key="1">
    <source>
        <dbReference type="ARBA" id="ARBA00000085"/>
    </source>
</evidence>
<dbReference type="PANTHER" id="PTHR24421">
    <property type="entry name" value="NITRATE/NITRITE SENSOR PROTEIN NARX-RELATED"/>
    <property type="match status" value="1"/>
</dbReference>
<evidence type="ECO:0000313" key="12">
    <source>
        <dbReference type="Proteomes" id="UP001322664"/>
    </source>
</evidence>
<feature type="transmembrane region" description="Helical" evidence="9">
    <location>
        <begin position="58"/>
        <end position="84"/>
    </location>
</feature>
<evidence type="ECO:0000256" key="4">
    <source>
        <dbReference type="ARBA" id="ARBA00022679"/>
    </source>
</evidence>
<keyword evidence="6 11" id="KW-0418">Kinase</keyword>
<dbReference type="Gene3D" id="3.30.565.10">
    <property type="entry name" value="Histidine kinase-like ATPase, C-terminal domain"/>
    <property type="match status" value="1"/>
</dbReference>
<dbReference type="CDD" id="cd16917">
    <property type="entry name" value="HATPase_UhpB-NarQ-NarX-like"/>
    <property type="match status" value="1"/>
</dbReference>
<keyword evidence="4" id="KW-0808">Transferase</keyword>
<feature type="transmembrane region" description="Helical" evidence="9">
    <location>
        <begin position="28"/>
        <end position="46"/>
    </location>
</feature>
<comment type="catalytic activity">
    <reaction evidence="1">
        <text>ATP + protein L-histidine = ADP + protein N-phospho-L-histidine.</text>
        <dbReference type="EC" id="2.7.13.3"/>
    </reaction>
</comment>
<keyword evidence="3" id="KW-0597">Phosphoprotein</keyword>
<dbReference type="Gene3D" id="1.20.5.1930">
    <property type="match status" value="1"/>
</dbReference>
<dbReference type="InterPro" id="IPR050482">
    <property type="entry name" value="Sensor_HK_TwoCompSys"/>
</dbReference>
<feature type="transmembrane region" description="Helical" evidence="9">
    <location>
        <begin position="96"/>
        <end position="114"/>
    </location>
</feature>
<accession>A0ABZ0RW35</accession>
<dbReference type="SUPFAM" id="SSF55874">
    <property type="entry name" value="ATPase domain of HSP90 chaperone/DNA topoisomerase II/histidine kinase"/>
    <property type="match status" value="1"/>
</dbReference>
<evidence type="ECO:0000256" key="5">
    <source>
        <dbReference type="ARBA" id="ARBA00022741"/>
    </source>
</evidence>
<dbReference type="RefSeq" id="WP_319836635.1">
    <property type="nucleotide sequence ID" value="NZ_CP137624.1"/>
</dbReference>
<keyword evidence="9" id="KW-0472">Membrane</keyword>
<keyword evidence="12" id="KW-1185">Reference proteome</keyword>
<name>A0ABZ0RW35_9BACI</name>
<dbReference type="InterPro" id="IPR036890">
    <property type="entry name" value="HATPase_C_sf"/>
</dbReference>
<evidence type="ECO:0000256" key="7">
    <source>
        <dbReference type="ARBA" id="ARBA00022840"/>
    </source>
</evidence>
<evidence type="ECO:0000259" key="10">
    <source>
        <dbReference type="Pfam" id="PF07730"/>
    </source>
</evidence>
<proteinExistence type="predicted"/>
<keyword evidence="5" id="KW-0547">Nucleotide-binding</keyword>
<sequence length="365" mass="41747">MPYFIWRISILLLFIALFLIHTKQAGGILTNAFLLSASVLACYFFIPLLKKWRVVSYSFIILLLFSSAFLSLDVTYALPMLAYFLIDGALLLQRKAYFSLLLLTVLISTILVLLQWLPLYSVLLVLAVMCSAVLLRHYVQTASEKQLLYDELLGQYRLLRRTQATQEQAVRAEERTNIARDMHDSVGHQLTVLLMHAEMLSMKHNHEALEEIKHLARASLEETRYAVRQLKSSEVYGIESVLQLIRRLEMESRLHIRFTIDKGVLSLPISNQQSVVLYRILQEALTNAMKHSDSKEVEILLGMNALTQIQFTVQNKSFARIPIIEGFGLESMRGRVQQAGGTIHIYKTAQYFIIEGALPVKEDMQ</sequence>
<evidence type="ECO:0000256" key="9">
    <source>
        <dbReference type="SAM" id="Phobius"/>
    </source>
</evidence>
<feature type="domain" description="Signal transduction histidine kinase subgroup 3 dimerisation and phosphoacceptor" evidence="10">
    <location>
        <begin position="174"/>
        <end position="233"/>
    </location>
</feature>
<dbReference type="EMBL" id="CP137624">
    <property type="protein sequence ID" value="WPK11680.1"/>
    <property type="molecule type" value="Genomic_DNA"/>
</dbReference>